<dbReference type="GO" id="GO:0015628">
    <property type="term" value="P:protein secretion by the type II secretion system"/>
    <property type="evidence" value="ECO:0007669"/>
    <property type="project" value="InterPro"/>
</dbReference>
<reference evidence="3 4" key="1">
    <citation type="submission" date="2018-12" db="EMBL/GenBank/DDBJ databases">
        <title>Complete genome sequence of Flaviflexus salsibiostraticola KCTC 33148.</title>
        <authorList>
            <person name="Bae J.-W."/>
        </authorList>
    </citation>
    <scope>NUCLEOTIDE SEQUENCE [LARGE SCALE GENOMIC DNA]</scope>
    <source>
        <strain evidence="3 4">KCTC 33148</strain>
    </source>
</reference>
<keyword evidence="1" id="KW-0488">Methylation</keyword>
<protein>
    <submittedName>
        <fullName evidence="3">Type II secretion system protein</fullName>
    </submittedName>
</protein>
<keyword evidence="2" id="KW-0812">Transmembrane</keyword>
<dbReference type="InterPro" id="IPR000983">
    <property type="entry name" value="Bac_GSPG_pilin"/>
</dbReference>
<evidence type="ECO:0000313" key="4">
    <source>
        <dbReference type="Proteomes" id="UP000270021"/>
    </source>
</evidence>
<dbReference type="InterPro" id="IPR012902">
    <property type="entry name" value="N_methyl_site"/>
</dbReference>
<name>A0A3S8Z7C7_9ACTO</name>
<organism evidence="3 4">
    <name type="scientific">Flaviflexus salsibiostraticola</name>
    <dbReference type="NCBI Taxonomy" id="1282737"/>
    <lineage>
        <taxon>Bacteria</taxon>
        <taxon>Bacillati</taxon>
        <taxon>Actinomycetota</taxon>
        <taxon>Actinomycetes</taxon>
        <taxon>Actinomycetales</taxon>
        <taxon>Actinomycetaceae</taxon>
        <taxon>Flaviflexus</taxon>
    </lineage>
</organism>
<dbReference type="AlphaFoldDB" id="A0A3S8Z7C7"/>
<keyword evidence="4" id="KW-1185">Reference proteome</keyword>
<evidence type="ECO:0000256" key="1">
    <source>
        <dbReference type="ARBA" id="ARBA00022481"/>
    </source>
</evidence>
<keyword evidence="2" id="KW-1133">Transmembrane helix</keyword>
<dbReference type="GO" id="GO:0015627">
    <property type="term" value="C:type II protein secretion system complex"/>
    <property type="evidence" value="ECO:0007669"/>
    <property type="project" value="InterPro"/>
</dbReference>
<dbReference type="OrthoDB" id="5455013at2"/>
<dbReference type="EMBL" id="CP034438">
    <property type="protein sequence ID" value="AZN29368.1"/>
    <property type="molecule type" value="Genomic_DNA"/>
</dbReference>
<dbReference type="Pfam" id="PF07963">
    <property type="entry name" value="N_methyl"/>
    <property type="match status" value="1"/>
</dbReference>
<dbReference type="Gene3D" id="3.30.700.10">
    <property type="entry name" value="Glycoprotein, Type 4 Pilin"/>
    <property type="match status" value="1"/>
</dbReference>
<proteinExistence type="predicted"/>
<sequence>MGGGANNRHKHKTHALNGFHNSIHMTQLYTGTTKQPRHDKTITRHQRGFTIVELLIVIVVIAILAAISIVAYNGVQERARASQASSELRDLAQAITMARESSGKTLMQITGSNCTRCYPDAYTTSISRIASAAGVDLSHVADGDPWGNSYSLDENEGENGGCSRDSITIQNQANHPSVTIPTIPLGGYSGCL</sequence>
<dbReference type="Proteomes" id="UP000270021">
    <property type="component" value="Chromosome"/>
</dbReference>
<dbReference type="SUPFAM" id="SSF54523">
    <property type="entry name" value="Pili subunits"/>
    <property type="match status" value="1"/>
</dbReference>
<dbReference type="KEGG" id="fsl:EJO69_02885"/>
<feature type="transmembrane region" description="Helical" evidence="2">
    <location>
        <begin position="49"/>
        <end position="72"/>
    </location>
</feature>
<dbReference type="InterPro" id="IPR045584">
    <property type="entry name" value="Pilin-like"/>
</dbReference>
<evidence type="ECO:0000256" key="2">
    <source>
        <dbReference type="SAM" id="Phobius"/>
    </source>
</evidence>
<accession>A0A3S8Z7C7</accession>
<dbReference type="PANTHER" id="PTHR30093">
    <property type="entry name" value="GENERAL SECRETION PATHWAY PROTEIN G"/>
    <property type="match status" value="1"/>
</dbReference>
<keyword evidence="2" id="KW-0472">Membrane</keyword>
<gene>
    <name evidence="3" type="ORF">EJO69_02885</name>
</gene>
<dbReference type="NCBIfam" id="TIGR02532">
    <property type="entry name" value="IV_pilin_GFxxxE"/>
    <property type="match status" value="1"/>
</dbReference>
<evidence type="ECO:0000313" key="3">
    <source>
        <dbReference type="EMBL" id="AZN29368.1"/>
    </source>
</evidence>
<dbReference type="PRINTS" id="PR00813">
    <property type="entry name" value="BCTERIALGSPG"/>
</dbReference>